<dbReference type="Pfam" id="PF01022">
    <property type="entry name" value="HTH_5"/>
    <property type="match status" value="1"/>
</dbReference>
<dbReference type="InterPro" id="IPR001845">
    <property type="entry name" value="HTH_ArsR_DNA-bd_dom"/>
</dbReference>
<protein>
    <submittedName>
        <fullName evidence="5">Transcriptional regulator</fullName>
    </submittedName>
</protein>
<dbReference type="InterPro" id="IPR051081">
    <property type="entry name" value="HTH_MetalResp_TranReg"/>
</dbReference>
<dbReference type="SUPFAM" id="SSF46785">
    <property type="entry name" value="Winged helix' DNA-binding domain"/>
    <property type="match status" value="1"/>
</dbReference>
<reference evidence="5 6" key="1">
    <citation type="submission" date="2016-10" db="EMBL/GenBank/DDBJ databases">
        <title>The whole genome sequencing and assembly of Bacillus simplex DSM 1321 strain.</title>
        <authorList>
            <person name="Park M.-K."/>
            <person name="Lee Y.-J."/>
            <person name="Yi H."/>
            <person name="Bahn Y.-S."/>
            <person name="Kim J.F."/>
            <person name="Lee D.-W."/>
        </authorList>
    </citation>
    <scope>NUCLEOTIDE SEQUENCE [LARGE SCALE GENOMIC DNA]</scope>
    <source>
        <strain evidence="5 6">DSM 1321</strain>
    </source>
</reference>
<dbReference type="OrthoDB" id="9798835at2"/>
<dbReference type="Gene3D" id="1.10.10.10">
    <property type="entry name" value="Winged helix-like DNA-binding domain superfamily/Winged helix DNA-binding domain"/>
    <property type="match status" value="1"/>
</dbReference>
<evidence type="ECO:0000259" key="4">
    <source>
        <dbReference type="PROSITE" id="PS50987"/>
    </source>
</evidence>
<keyword evidence="1" id="KW-0805">Transcription regulation</keyword>
<evidence type="ECO:0000256" key="2">
    <source>
        <dbReference type="ARBA" id="ARBA00023125"/>
    </source>
</evidence>
<proteinExistence type="predicted"/>
<dbReference type="InterPro" id="IPR036388">
    <property type="entry name" value="WH-like_DNA-bd_sf"/>
</dbReference>
<evidence type="ECO:0000313" key="6">
    <source>
        <dbReference type="Proteomes" id="UP000214618"/>
    </source>
</evidence>
<dbReference type="PANTHER" id="PTHR33154">
    <property type="entry name" value="TRANSCRIPTIONAL REGULATOR, ARSR FAMILY"/>
    <property type="match status" value="1"/>
</dbReference>
<evidence type="ECO:0000256" key="1">
    <source>
        <dbReference type="ARBA" id="ARBA00023015"/>
    </source>
</evidence>
<feature type="domain" description="HTH arsR-type" evidence="4">
    <location>
        <begin position="3"/>
        <end position="96"/>
    </location>
</feature>
<keyword evidence="3" id="KW-0804">Transcription</keyword>
<dbReference type="Proteomes" id="UP000214618">
    <property type="component" value="Chromosome"/>
</dbReference>
<keyword evidence="2" id="KW-0238">DNA-binding</keyword>
<dbReference type="GO" id="GO:0003677">
    <property type="term" value="F:DNA binding"/>
    <property type="evidence" value="ECO:0007669"/>
    <property type="project" value="UniProtKB-KW"/>
</dbReference>
<dbReference type="CDD" id="cd00090">
    <property type="entry name" value="HTH_ARSR"/>
    <property type="match status" value="1"/>
</dbReference>
<dbReference type="AlphaFoldDB" id="A0A223EQZ4"/>
<gene>
    <name evidence="5" type="ORF">BS1321_26115</name>
</gene>
<dbReference type="EMBL" id="CP017704">
    <property type="protein sequence ID" value="ASS97609.1"/>
    <property type="molecule type" value="Genomic_DNA"/>
</dbReference>
<dbReference type="RefSeq" id="WP_063233908.1">
    <property type="nucleotide sequence ID" value="NZ_BCVO01000012.1"/>
</dbReference>
<accession>A0A223EQZ4</accession>
<name>A0A223EQZ4_9BACI</name>
<dbReference type="InterPro" id="IPR011991">
    <property type="entry name" value="ArsR-like_HTH"/>
</dbReference>
<dbReference type="InterPro" id="IPR036390">
    <property type="entry name" value="WH_DNA-bd_sf"/>
</dbReference>
<sequence>MTIKQFNSDEQRVKIFKALAEVKRIEILRYLYHDKNKHTCGDIEESLGMNKSNRSYHLKILGEAGLIDVKRHGQYKFITINEDIFHELLPGFLATL</sequence>
<dbReference type="PRINTS" id="PR00778">
    <property type="entry name" value="HTHARSR"/>
</dbReference>
<dbReference type="NCBIfam" id="NF033788">
    <property type="entry name" value="HTH_metalloreg"/>
    <property type="match status" value="1"/>
</dbReference>
<dbReference type="SMART" id="SM00418">
    <property type="entry name" value="HTH_ARSR"/>
    <property type="match status" value="1"/>
</dbReference>
<dbReference type="PROSITE" id="PS50987">
    <property type="entry name" value="HTH_ARSR_2"/>
    <property type="match status" value="1"/>
</dbReference>
<evidence type="ECO:0000256" key="3">
    <source>
        <dbReference type="ARBA" id="ARBA00023163"/>
    </source>
</evidence>
<organism evidence="5 6">
    <name type="scientific">Peribacillus simplex NBRC 15720 = DSM 1321</name>
    <dbReference type="NCBI Taxonomy" id="1349754"/>
    <lineage>
        <taxon>Bacteria</taxon>
        <taxon>Bacillati</taxon>
        <taxon>Bacillota</taxon>
        <taxon>Bacilli</taxon>
        <taxon>Bacillales</taxon>
        <taxon>Bacillaceae</taxon>
        <taxon>Peribacillus</taxon>
    </lineage>
</organism>
<dbReference type="GeneID" id="56476274"/>
<dbReference type="GO" id="GO:0003700">
    <property type="term" value="F:DNA-binding transcription factor activity"/>
    <property type="evidence" value="ECO:0007669"/>
    <property type="project" value="InterPro"/>
</dbReference>
<dbReference type="PANTHER" id="PTHR33154:SF25">
    <property type="entry name" value="LMO0101 PROTEIN"/>
    <property type="match status" value="1"/>
</dbReference>
<evidence type="ECO:0000313" key="5">
    <source>
        <dbReference type="EMBL" id="ASS97609.1"/>
    </source>
</evidence>